<protein>
    <submittedName>
        <fullName evidence="1">Uncharacterized protein</fullName>
    </submittedName>
</protein>
<feature type="non-terminal residue" evidence="1">
    <location>
        <position position="1"/>
    </location>
</feature>
<proteinExistence type="predicted"/>
<name>A0AAV2PLL5_MEGNR</name>
<reference evidence="1 2" key="1">
    <citation type="submission" date="2024-05" db="EMBL/GenBank/DDBJ databases">
        <authorList>
            <person name="Wallberg A."/>
        </authorList>
    </citation>
    <scope>NUCLEOTIDE SEQUENCE [LARGE SCALE GENOMIC DNA]</scope>
</reference>
<gene>
    <name evidence="1" type="ORF">MNOR_LOCUS778</name>
</gene>
<dbReference type="AlphaFoldDB" id="A0AAV2PLL5"/>
<organism evidence="1 2">
    <name type="scientific">Meganyctiphanes norvegica</name>
    <name type="common">Northern krill</name>
    <name type="synonym">Thysanopoda norvegica</name>
    <dbReference type="NCBI Taxonomy" id="48144"/>
    <lineage>
        <taxon>Eukaryota</taxon>
        <taxon>Metazoa</taxon>
        <taxon>Ecdysozoa</taxon>
        <taxon>Arthropoda</taxon>
        <taxon>Crustacea</taxon>
        <taxon>Multicrustacea</taxon>
        <taxon>Malacostraca</taxon>
        <taxon>Eumalacostraca</taxon>
        <taxon>Eucarida</taxon>
        <taxon>Euphausiacea</taxon>
        <taxon>Euphausiidae</taxon>
        <taxon>Meganyctiphanes</taxon>
    </lineage>
</organism>
<keyword evidence="2" id="KW-1185">Reference proteome</keyword>
<sequence>NNENGIKPEGGSHFHKVLQNTTYGNFVVNVNEDIEGSEEPGQIEDDEIQFKEELEIKEEPIDFTSGNDQCSQYDQDFPHTNTPLKNQIIYTEKNHAKSAIVTSLSQQIVIL</sequence>
<dbReference type="EMBL" id="CAXKWB010000182">
    <property type="protein sequence ID" value="CAL4059735.1"/>
    <property type="molecule type" value="Genomic_DNA"/>
</dbReference>
<accession>A0AAV2PLL5</accession>
<evidence type="ECO:0000313" key="1">
    <source>
        <dbReference type="EMBL" id="CAL4059735.1"/>
    </source>
</evidence>
<dbReference type="Proteomes" id="UP001497623">
    <property type="component" value="Unassembled WGS sequence"/>
</dbReference>
<comment type="caution">
    <text evidence="1">The sequence shown here is derived from an EMBL/GenBank/DDBJ whole genome shotgun (WGS) entry which is preliminary data.</text>
</comment>
<evidence type="ECO:0000313" key="2">
    <source>
        <dbReference type="Proteomes" id="UP001497623"/>
    </source>
</evidence>